<feature type="chain" id="PRO_5044690919" evidence="1">
    <location>
        <begin position="19"/>
        <end position="103"/>
    </location>
</feature>
<proteinExistence type="predicted"/>
<name>A0A8H3VPZ0_VENIN</name>
<evidence type="ECO:0000256" key="1">
    <source>
        <dbReference type="SAM" id="SignalP"/>
    </source>
</evidence>
<reference evidence="3 5" key="1">
    <citation type="submission" date="2019-07" db="EMBL/GenBank/DDBJ databases">
        <title>Venturia inaequalis Genome Resource.</title>
        <authorList>
            <person name="Lichtner F.J."/>
        </authorList>
    </citation>
    <scope>NUCLEOTIDE SEQUENCE [LARGE SCALE GENOMIC DNA]</scope>
    <source>
        <strain evidence="2 4">120213</strain>
        <strain evidence="3 5">DMI_063113</strain>
    </source>
</reference>
<dbReference type="EMBL" id="WNWS01000772">
    <property type="protein sequence ID" value="KAE9963841.1"/>
    <property type="molecule type" value="Genomic_DNA"/>
</dbReference>
<dbReference type="AlphaFoldDB" id="A0A8H3VPZ0"/>
<gene>
    <name evidence="3" type="ORF">EG327_006025</name>
    <name evidence="2" type="ORF">EG328_011019</name>
</gene>
<organism evidence="3 5">
    <name type="scientific">Venturia inaequalis</name>
    <name type="common">Apple scab fungus</name>
    <dbReference type="NCBI Taxonomy" id="5025"/>
    <lineage>
        <taxon>Eukaryota</taxon>
        <taxon>Fungi</taxon>
        <taxon>Dikarya</taxon>
        <taxon>Ascomycota</taxon>
        <taxon>Pezizomycotina</taxon>
        <taxon>Dothideomycetes</taxon>
        <taxon>Pleosporomycetidae</taxon>
        <taxon>Venturiales</taxon>
        <taxon>Venturiaceae</taxon>
        <taxon>Venturia</taxon>
    </lineage>
</organism>
<evidence type="ECO:0000313" key="3">
    <source>
        <dbReference type="EMBL" id="KAE9993224.1"/>
    </source>
</evidence>
<dbReference type="Proteomes" id="UP000490939">
    <property type="component" value="Unassembled WGS sequence"/>
</dbReference>
<protein>
    <submittedName>
        <fullName evidence="3">Uncharacterized protein</fullName>
    </submittedName>
</protein>
<keyword evidence="1" id="KW-0732">Signal</keyword>
<evidence type="ECO:0000313" key="4">
    <source>
        <dbReference type="Proteomes" id="UP000447873"/>
    </source>
</evidence>
<dbReference type="EMBL" id="WNWR01000035">
    <property type="protein sequence ID" value="KAE9993224.1"/>
    <property type="molecule type" value="Genomic_DNA"/>
</dbReference>
<sequence>MLYSTLIISTLLATLTAGYECPIKHKLITTGGCVYRHRCVRDKQEDADAFCNQQGSKRSTGQHIANVVGPSGHLNGDRITYICCAPIPNWDGNVYPYDPSTGY</sequence>
<accession>A0A8H3VPZ0</accession>
<feature type="signal peptide" evidence="1">
    <location>
        <begin position="1"/>
        <end position="18"/>
    </location>
</feature>
<keyword evidence="5" id="KW-1185">Reference proteome</keyword>
<dbReference type="Proteomes" id="UP000447873">
    <property type="component" value="Unassembled WGS sequence"/>
</dbReference>
<comment type="caution">
    <text evidence="3">The sequence shown here is derived from an EMBL/GenBank/DDBJ whole genome shotgun (WGS) entry which is preliminary data.</text>
</comment>
<evidence type="ECO:0000313" key="2">
    <source>
        <dbReference type="EMBL" id="KAE9963841.1"/>
    </source>
</evidence>
<evidence type="ECO:0000313" key="5">
    <source>
        <dbReference type="Proteomes" id="UP000490939"/>
    </source>
</evidence>